<sequence length="152" mass="17264">MEDCLEDVINFLKKPEIIETFVDILICSVPLWVAAVIGLVIGWSWRPRWTSIVYLGLRPKLSLIWTFPLGFGARRLWIDFTALSAFSLASRLWSNFRVRNRKDSDNGLSARYGETTGGNIRMATGAPSKENIVVNENDFEHLLHLINSLSIL</sequence>
<reference evidence="2" key="1">
    <citation type="submission" date="2023-02" db="EMBL/GenBank/DDBJ databases">
        <title>Genome of toxic invasive species Heracleum sosnowskyi carries increased number of genes despite the absence of recent whole-genome duplications.</title>
        <authorList>
            <person name="Schelkunov M."/>
            <person name="Shtratnikova V."/>
            <person name="Makarenko M."/>
            <person name="Klepikova A."/>
            <person name="Omelchenko D."/>
            <person name="Novikova G."/>
            <person name="Obukhova E."/>
            <person name="Bogdanov V."/>
            <person name="Penin A."/>
            <person name="Logacheva M."/>
        </authorList>
    </citation>
    <scope>NUCLEOTIDE SEQUENCE</scope>
    <source>
        <strain evidence="2">Hsosn_3</strain>
        <tissue evidence="2">Leaf</tissue>
    </source>
</reference>
<keyword evidence="3" id="KW-1185">Reference proteome</keyword>
<evidence type="ECO:0000256" key="1">
    <source>
        <dbReference type="SAM" id="Phobius"/>
    </source>
</evidence>
<evidence type="ECO:0000313" key="2">
    <source>
        <dbReference type="EMBL" id="KAK1395294.1"/>
    </source>
</evidence>
<keyword evidence="1" id="KW-1133">Transmembrane helix</keyword>
<evidence type="ECO:0000313" key="3">
    <source>
        <dbReference type="Proteomes" id="UP001237642"/>
    </source>
</evidence>
<protein>
    <submittedName>
        <fullName evidence="2">Polyketide cyclase/dehydrase and lipid transport superfamily protein</fullName>
    </submittedName>
</protein>
<keyword evidence="1" id="KW-0812">Transmembrane</keyword>
<accession>A0AAD8J1T0</accession>
<keyword evidence="1" id="KW-0472">Membrane</keyword>
<proteinExistence type="predicted"/>
<dbReference type="AlphaFoldDB" id="A0AAD8J1T0"/>
<comment type="caution">
    <text evidence="2">The sequence shown here is derived from an EMBL/GenBank/DDBJ whole genome shotgun (WGS) entry which is preliminary data.</text>
</comment>
<dbReference type="Proteomes" id="UP001237642">
    <property type="component" value="Unassembled WGS sequence"/>
</dbReference>
<feature type="transmembrane region" description="Helical" evidence="1">
    <location>
        <begin position="21"/>
        <end position="45"/>
    </location>
</feature>
<name>A0AAD8J1T0_9APIA</name>
<dbReference type="EMBL" id="JAUIZM010000003">
    <property type="protein sequence ID" value="KAK1395294.1"/>
    <property type="molecule type" value="Genomic_DNA"/>
</dbReference>
<gene>
    <name evidence="2" type="ORF">POM88_014350</name>
</gene>
<reference evidence="2" key="2">
    <citation type="submission" date="2023-05" db="EMBL/GenBank/DDBJ databases">
        <authorList>
            <person name="Schelkunov M.I."/>
        </authorList>
    </citation>
    <scope>NUCLEOTIDE SEQUENCE</scope>
    <source>
        <strain evidence="2">Hsosn_3</strain>
        <tissue evidence="2">Leaf</tissue>
    </source>
</reference>
<organism evidence="2 3">
    <name type="scientific">Heracleum sosnowskyi</name>
    <dbReference type="NCBI Taxonomy" id="360622"/>
    <lineage>
        <taxon>Eukaryota</taxon>
        <taxon>Viridiplantae</taxon>
        <taxon>Streptophyta</taxon>
        <taxon>Embryophyta</taxon>
        <taxon>Tracheophyta</taxon>
        <taxon>Spermatophyta</taxon>
        <taxon>Magnoliopsida</taxon>
        <taxon>eudicotyledons</taxon>
        <taxon>Gunneridae</taxon>
        <taxon>Pentapetalae</taxon>
        <taxon>asterids</taxon>
        <taxon>campanulids</taxon>
        <taxon>Apiales</taxon>
        <taxon>Apiaceae</taxon>
        <taxon>Apioideae</taxon>
        <taxon>apioid superclade</taxon>
        <taxon>Tordylieae</taxon>
        <taxon>Tordyliinae</taxon>
        <taxon>Heracleum</taxon>
    </lineage>
</organism>